<dbReference type="RefSeq" id="WP_057658557.1">
    <property type="nucleotide sequence ID" value="NZ_LDJL01000011.1"/>
</dbReference>
<accession>A0A0R0CU34</accession>
<gene>
    <name evidence="3" type="ORF">ABB29_09735</name>
</gene>
<feature type="chain" id="PRO_5006394574" description="Cupin type-2 domain-containing protein" evidence="1">
    <location>
        <begin position="25"/>
        <end position="169"/>
    </location>
</feature>
<dbReference type="AlphaFoldDB" id="A0A0R0CU34"/>
<proteinExistence type="predicted"/>
<dbReference type="InterPro" id="IPR013096">
    <property type="entry name" value="Cupin_2"/>
</dbReference>
<keyword evidence="1" id="KW-0732">Signal</keyword>
<name>A0A0R0CU34_9GAMM</name>
<dbReference type="InterPro" id="IPR014710">
    <property type="entry name" value="RmlC-like_jellyroll"/>
</dbReference>
<dbReference type="PATRIC" id="fig|344882.3.peg.315"/>
<keyword evidence="4" id="KW-1185">Reference proteome</keyword>
<protein>
    <recommendedName>
        <fullName evidence="2">Cupin type-2 domain-containing protein</fullName>
    </recommendedName>
</protein>
<evidence type="ECO:0000313" key="4">
    <source>
        <dbReference type="Proteomes" id="UP000052052"/>
    </source>
</evidence>
<evidence type="ECO:0000259" key="2">
    <source>
        <dbReference type="Pfam" id="PF07883"/>
    </source>
</evidence>
<evidence type="ECO:0000313" key="3">
    <source>
        <dbReference type="EMBL" id="KRG68771.1"/>
    </source>
</evidence>
<dbReference type="Proteomes" id="UP000052052">
    <property type="component" value="Unassembled WGS sequence"/>
</dbReference>
<comment type="caution">
    <text evidence="3">The sequence shown here is derived from an EMBL/GenBank/DDBJ whole genome shotgun (WGS) entry which is preliminary data.</text>
</comment>
<dbReference type="EMBL" id="LDJL01000011">
    <property type="protein sequence ID" value="KRG68771.1"/>
    <property type="molecule type" value="Genomic_DNA"/>
</dbReference>
<dbReference type="SUPFAM" id="SSF51182">
    <property type="entry name" value="RmlC-like cupins"/>
    <property type="match status" value="1"/>
</dbReference>
<organism evidence="3 4">
    <name type="scientific">Pseudoxanthomonas dokdonensis</name>
    <dbReference type="NCBI Taxonomy" id="344882"/>
    <lineage>
        <taxon>Bacteria</taxon>
        <taxon>Pseudomonadati</taxon>
        <taxon>Pseudomonadota</taxon>
        <taxon>Gammaproteobacteria</taxon>
        <taxon>Lysobacterales</taxon>
        <taxon>Lysobacteraceae</taxon>
        <taxon>Pseudoxanthomonas</taxon>
    </lineage>
</organism>
<dbReference type="InterPro" id="IPR011051">
    <property type="entry name" value="RmlC_Cupin_sf"/>
</dbReference>
<feature type="signal peptide" evidence="1">
    <location>
        <begin position="1"/>
        <end position="24"/>
    </location>
</feature>
<sequence>MRLLPIIPGVCLTFAMCVPMLASAANGGCPSGKSGPQPLPPATQAKGEVDVHVEAEMDLGLEAIASPGWRYRARTVTIPAGVVIPLHSHDKRPETVMMKHGGLTIYELDCTVGYTMQEGQVYQSGHGKQHWAVNETDHPAVMYVVDLVSKDSFPTSTTGNGETETGSGH</sequence>
<dbReference type="STRING" id="344882.ABB29_09735"/>
<dbReference type="OrthoDB" id="8561853at2"/>
<dbReference type="CDD" id="cd02208">
    <property type="entry name" value="cupin_RmlC-like"/>
    <property type="match status" value="1"/>
</dbReference>
<feature type="domain" description="Cupin type-2" evidence="2">
    <location>
        <begin position="75"/>
        <end position="145"/>
    </location>
</feature>
<reference evidence="3 4" key="1">
    <citation type="submission" date="2015-05" db="EMBL/GenBank/DDBJ databases">
        <title>Genome sequencing and analysis of members of genus Stenotrophomonas.</title>
        <authorList>
            <person name="Patil P.P."/>
            <person name="Midha S."/>
            <person name="Patil P.B."/>
        </authorList>
    </citation>
    <scope>NUCLEOTIDE SEQUENCE [LARGE SCALE GENOMIC DNA]</scope>
    <source>
        <strain evidence="3 4">DSM 21858</strain>
    </source>
</reference>
<dbReference type="Gene3D" id="2.60.120.10">
    <property type="entry name" value="Jelly Rolls"/>
    <property type="match status" value="1"/>
</dbReference>
<evidence type="ECO:0000256" key="1">
    <source>
        <dbReference type="SAM" id="SignalP"/>
    </source>
</evidence>
<dbReference type="Pfam" id="PF07883">
    <property type="entry name" value="Cupin_2"/>
    <property type="match status" value="1"/>
</dbReference>